<dbReference type="RefSeq" id="WP_182553209.1">
    <property type="nucleotide sequence ID" value="NZ_QGAQ01000014.1"/>
</dbReference>
<feature type="transmembrane region" description="Helical" evidence="1">
    <location>
        <begin position="21"/>
        <end position="41"/>
    </location>
</feature>
<evidence type="ECO:0000313" key="2">
    <source>
        <dbReference type="EMBL" id="MBX3891225.1"/>
    </source>
</evidence>
<keyword evidence="1" id="KW-0812">Transmembrane</keyword>
<gene>
    <name evidence="2" type="ORF">DEE74_15280</name>
</gene>
<accession>A0AAW4Q6F7</accession>
<dbReference type="EMBL" id="QGBI01000014">
    <property type="protein sequence ID" value="MBX3891225.1"/>
    <property type="molecule type" value="Genomic_DNA"/>
</dbReference>
<sequence length="351" mass="38934">MSQQGSVYRRPQGVCETIVEWCFVLIGFALKTAVTIASLVVRGAAKLLLVSCRFLFAFGMKAAKRRLPKDLEATEPAKTKSPEPVPSLKPAMSVAEPKRRIAFSGPVTAAFTRTISFEKGFGSVLLWFYPGGKVRRLVKIYDRALIEQVGFERYELEEVAYSGQAEVEVVIRQTIAQVQRLLRGKHEVKLRIVASGSNESAGDAKKEEVGSTKVQVEDTQAASTIEAKRVDGDVAVMPKSFKDAVELKRSKSRPAKVYTGRVIELGVKSRKMSQEKGKPAKQIDQFCVTMEADELHGNALPVWGTDLERAIDECGAKVGDRVRIEHLGRIEWHEQNGKKAWKNAFNVELLS</sequence>
<comment type="caution">
    <text evidence="2">The sequence shown here is derived from an EMBL/GenBank/DDBJ whole genome shotgun (WGS) entry which is preliminary data.</text>
</comment>
<reference evidence="2" key="1">
    <citation type="submission" date="2018-06" db="EMBL/GenBank/DDBJ databases">
        <authorList>
            <person name="O'Rourke A."/>
        </authorList>
    </citation>
    <scope>NUCLEOTIDE SEQUENCE</scope>
    <source>
        <strain evidence="2">132550021-3</strain>
    </source>
</reference>
<keyword evidence="1" id="KW-1133">Transmembrane helix</keyword>
<proteinExistence type="predicted"/>
<evidence type="ECO:0000256" key="1">
    <source>
        <dbReference type="SAM" id="Phobius"/>
    </source>
</evidence>
<evidence type="ECO:0008006" key="4">
    <source>
        <dbReference type="Google" id="ProtNLM"/>
    </source>
</evidence>
<dbReference type="AlphaFoldDB" id="A0AAW4Q6F7"/>
<keyword evidence="1" id="KW-0472">Membrane</keyword>
<organism evidence="2 3">
    <name type="scientific">Ralstonia pickettii</name>
    <name type="common">Burkholderia pickettii</name>
    <dbReference type="NCBI Taxonomy" id="329"/>
    <lineage>
        <taxon>Bacteria</taxon>
        <taxon>Pseudomonadati</taxon>
        <taxon>Pseudomonadota</taxon>
        <taxon>Betaproteobacteria</taxon>
        <taxon>Burkholderiales</taxon>
        <taxon>Burkholderiaceae</taxon>
        <taxon>Ralstonia</taxon>
    </lineage>
</organism>
<dbReference type="Proteomes" id="UP001199322">
    <property type="component" value="Unassembled WGS sequence"/>
</dbReference>
<name>A0AAW4Q6F7_RALPI</name>
<protein>
    <recommendedName>
        <fullName evidence="4">DNA-binding protein</fullName>
    </recommendedName>
</protein>
<evidence type="ECO:0000313" key="3">
    <source>
        <dbReference type="Proteomes" id="UP001199322"/>
    </source>
</evidence>